<evidence type="ECO:0000313" key="3">
    <source>
        <dbReference type="Proteomes" id="UP001211065"/>
    </source>
</evidence>
<dbReference type="AlphaFoldDB" id="A0AAD5TTD6"/>
<keyword evidence="3" id="KW-1185">Reference proteome</keyword>
<sequence>MLLLGYLVYLAYSGFNPGSFLEDIGYSVYDSSQSYLNNENQTLYLGSRNIPLFTFFLNYNFTPGNNKHPECFYVKHGNNYSCNENSNWYFQTNKFIAADKLQTVKSDLFLRDESNFHPETFLLGSVFEVLYDRTADGLELGVESIQLKLGTSENSCTGGTVDVSHLYNLGFRTKFEVKEASLHRNLRTATILPNYTNIVKFQLTVTRKLSPYSGLFGNWDSLYEDMYSYQVFTQIQKSPSDETVVILMPINDNSLIISQERKFSIVTIITNALTFSTSLLTFYWFLFGRGPFRPWGFLQQRLGLVRKVALERKKQKGRKLIDWELRLFLKMNNLEHKELPDRELRERNIPGGVVDLEEVVESKNA</sequence>
<evidence type="ECO:0000256" key="1">
    <source>
        <dbReference type="SAM" id="Phobius"/>
    </source>
</evidence>
<name>A0AAD5TTD6_9FUNG</name>
<proteinExistence type="predicted"/>
<keyword evidence="1" id="KW-0472">Membrane</keyword>
<organism evidence="2 3">
    <name type="scientific">Clydaea vesicula</name>
    <dbReference type="NCBI Taxonomy" id="447962"/>
    <lineage>
        <taxon>Eukaryota</taxon>
        <taxon>Fungi</taxon>
        <taxon>Fungi incertae sedis</taxon>
        <taxon>Chytridiomycota</taxon>
        <taxon>Chytridiomycota incertae sedis</taxon>
        <taxon>Chytridiomycetes</taxon>
        <taxon>Lobulomycetales</taxon>
        <taxon>Lobulomycetaceae</taxon>
        <taxon>Clydaea</taxon>
    </lineage>
</organism>
<keyword evidence="1" id="KW-0812">Transmembrane</keyword>
<dbReference type="EMBL" id="JADGJW010001548">
    <property type="protein sequence ID" value="KAJ3202590.1"/>
    <property type="molecule type" value="Genomic_DNA"/>
</dbReference>
<protein>
    <submittedName>
        <fullName evidence="2">Uncharacterized protein</fullName>
    </submittedName>
</protein>
<comment type="caution">
    <text evidence="2">The sequence shown here is derived from an EMBL/GenBank/DDBJ whole genome shotgun (WGS) entry which is preliminary data.</text>
</comment>
<evidence type="ECO:0000313" key="2">
    <source>
        <dbReference type="EMBL" id="KAJ3202590.1"/>
    </source>
</evidence>
<reference evidence="2" key="1">
    <citation type="submission" date="2020-05" db="EMBL/GenBank/DDBJ databases">
        <title>Phylogenomic resolution of chytrid fungi.</title>
        <authorList>
            <person name="Stajich J.E."/>
            <person name="Amses K."/>
            <person name="Simmons R."/>
            <person name="Seto K."/>
            <person name="Myers J."/>
            <person name="Bonds A."/>
            <person name="Quandt C.A."/>
            <person name="Barry K."/>
            <person name="Liu P."/>
            <person name="Grigoriev I."/>
            <person name="Longcore J.E."/>
            <person name="James T.Y."/>
        </authorList>
    </citation>
    <scope>NUCLEOTIDE SEQUENCE</scope>
    <source>
        <strain evidence="2">JEL0476</strain>
    </source>
</reference>
<gene>
    <name evidence="2" type="ORF">HK099_001792</name>
</gene>
<feature type="transmembrane region" description="Helical" evidence="1">
    <location>
        <begin position="263"/>
        <end position="286"/>
    </location>
</feature>
<dbReference type="Proteomes" id="UP001211065">
    <property type="component" value="Unassembled WGS sequence"/>
</dbReference>
<accession>A0AAD5TTD6</accession>
<keyword evidence="1" id="KW-1133">Transmembrane helix</keyword>